<protein>
    <recommendedName>
        <fullName evidence="2">MYM-type domain-containing protein</fullName>
    </recommendedName>
</protein>
<organism evidence="1">
    <name type="scientific">viral metagenome</name>
    <dbReference type="NCBI Taxonomy" id="1070528"/>
    <lineage>
        <taxon>unclassified sequences</taxon>
        <taxon>metagenomes</taxon>
        <taxon>organismal metagenomes</taxon>
    </lineage>
</organism>
<dbReference type="EMBL" id="MN739021">
    <property type="protein sequence ID" value="QHT35385.1"/>
    <property type="molecule type" value="Genomic_DNA"/>
</dbReference>
<evidence type="ECO:0000313" key="1">
    <source>
        <dbReference type="EMBL" id="QHT35385.1"/>
    </source>
</evidence>
<sequence length="261" mass="29442">MPPKKHLPEAPVIFSLRLPSEENVPVPAGSGSSFVDVTQCAWTEPTQTATNYADILSTVETSRVAERFNTETMKDILTRTRSPTYGATSACMWCCHPFPWRASVLPLSYDAYENMHLCEGHYCSPECALSYLYNDVSLSDVTRWTRHALLSDMYRALYTTKTLTPAPHRHLLRMFGGPLDIEQFREYVANSEDMVAIQLPPLRLHVPSMNVQGPIRDVKKFVSLSQDTVDKASKELRLRRTKPVHQTGSTLDKCITSYGVI</sequence>
<reference evidence="1" key="1">
    <citation type="journal article" date="2020" name="Nature">
        <title>Giant virus diversity and host interactions through global metagenomics.</title>
        <authorList>
            <person name="Schulz F."/>
            <person name="Roux S."/>
            <person name="Paez-Espino D."/>
            <person name="Jungbluth S."/>
            <person name="Walsh D.A."/>
            <person name="Denef V.J."/>
            <person name="McMahon K.D."/>
            <person name="Konstantinidis K.T."/>
            <person name="Eloe-Fadrosh E.A."/>
            <person name="Kyrpides N.C."/>
            <person name="Woyke T."/>
        </authorList>
    </citation>
    <scope>NUCLEOTIDE SEQUENCE</scope>
    <source>
        <strain evidence="1">GVMAG-M-3300009180-45</strain>
    </source>
</reference>
<dbReference type="AlphaFoldDB" id="A0A6C0F895"/>
<evidence type="ECO:0008006" key="2">
    <source>
        <dbReference type="Google" id="ProtNLM"/>
    </source>
</evidence>
<accession>A0A6C0F895</accession>
<name>A0A6C0F895_9ZZZZ</name>
<proteinExistence type="predicted"/>